<reference evidence="2 3" key="1">
    <citation type="submission" date="2021-04" db="EMBL/GenBank/DDBJ databases">
        <title>Nocardia tengchongensis.</title>
        <authorList>
            <person name="Zhuang k."/>
            <person name="Ran Y."/>
            <person name="Li W."/>
        </authorList>
    </citation>
    <scope>NUCLEOTIDE SEQUENCE [LARGE SCALE GENOMIC DNA]</scope>
    <source>
        <strain evidence="2 3">CFH S0057</strain>
    </source>
</reference>
<organism evidence="2 3">
    <name type="scientific">Nocardia tengchongensis</name>
    <dbReference type="NCBI Taxonomy" id="2055889"/>
    <lineage>
        <taxon>Bacteria</taxon>
        <taxon>Bacillati</taxon>
        <taxon>Actinomycetota</taxon>
        <taxon>Actinomycetes</taxon>
        <taxon>Mycobacteriales</taxon>
        <taxon>Nocardiaceae</taxon>
        <taxon>Nocardia</taxon>
    </lineage>
</organism>
<evidence type="ECO:0000313" key="3">
    <source>
        <dbReference type="Proteomes" id="UP000683310"/>
    </source>
</evidence>
<feature type="region of interest" description="Disordered" evidence="1">
    <location>
        <begin position="53"/>
        <end position="131"/>
    </location>
</feature>
<evidence type="ECO:0000256" key="1">
    <source>
        <dbReference type="SAM" id="MobiDB-lite"/>
    </source>
</evidence>
<name>A0ABX8CUX1_9NOCA</name>
<keyword evidence="3" id="KW-1185">Reference proteome</keyword>
<dbReference type="Proteomes" id="UP000683310">
    <property type="component" value="Chromosome"/>
</dbReference>
<dbReference type="RefSeq" id="WP_213559773.1">
    <property type="nucleotide sequence ID" value="NZ_JBFAJM010000006.1"/>
</dbReference>
<evidence type="ECO:0000313" key="2">
    <source>
        <dbReference type="EMBL" id="QVI23705.1"/>
    </source>
</evidence>
<accession>A0ABX8CUX1</accession>
<gene>
    <name evidence="2" type="ORF">KHQ06_13230</name>
</gene>
<sequence length="131" mass="12330">MKSATPGVFAVRTAAAVIGGALLFAGVTGCGSDKASEGSPTGGAVVSSAVKATGAPAPTTTAAAPAPAEAPAPAPAATEPAAPQPAAPEAPAPQQVAPQPVAPKPAPQVEQPAKPAPPTLDAPGFEPRAGY</sequence>
<dbReference type="PROSITE" id="PS51257">
    <property type="entry name" value="PROKAR_LIPOPROTEIN"/>
    <property type="match status" value="1"/>
</dbReference>
<protein>
    <submittedName>
        <fullName evidence="2">Uncharacterized protein</fullName>
    </submittedName>
</protein>
<dbReference type="EMBL" id="CP074371">
    <property type="protein sequence ID" value="QVI23705.1"/>
    <property type="molecule type" value="Genomic_DNA"/>
</dbReference>
<feature type="compositionally biased region" description="Low complexity" evidence="1">
    <location>
        <begin position="53"/>
        <end position="67"/>
    </location>
</feature>
<dbReference type="GeneID" id="300991564"/>
<feature type="compositionally biased region" description="Pro residues" evidence="1">
    <location>
        <begin position="82"/>
        <end position="91"/>
    </location>
</feature>
<proteinExistence type="predicted"/>